<evidence type="ECO:0000256" key="5">
    <source>
        <dbReference type="ARBA" id="ARBA00022970"/>
    </source>
</evidence>
<evidence type="ECO:0000313" key="10">
    <source>
        <dbReference type="EMBL" id="HDX30061.1"/>
    </source>
</evidence>
<dbReference type="AlphaFoldDB" id="A0A7C1JFF1"/>
<feature type="transmembrane region" description="Helical" evidence="8">
    <location>
        <begin position="168"/>
        <end position="191"/>
    </location>
</feature>
<dbReference type="PANTHER" id="PTHR30614:SF0">
    <property type="entry name" value="L-CYSTINE TRANSPORT SYSTEM PERMEASE PROTEIN TCYL"/>
    <property type="match status" value="1"/>
</dbReference>
<dbReference type="PANTHER" id="PTHR30614">
    <property type="entry name" value="MEMBRANE COMPONENT OF AMINO ACID ABC TRANSPORTER"/>
    <property type="match status" value="1"/>
</dbReference>
<protein>
    <submittedName>
        <fullName evidence="10">Amino acid ABC transporter permease</fullName>
    </submittedName>
</protein>
<reference evidence="10" key="1">
    <citation type="journal article" date="2020" name="mSystems">
        <title>Genome- and Community-Level Interaction Insights into Carbon Utilization and Element Cycling Functions of Hydrothermarchaeota in Hydrothermal Sediment.</title>
        <authorList>
            <person name="Zhou Z."/>
            <person name="Liu Y."/>
            <person name="Xu W."/>
            <person name="Pan J."/>
            <person name="Luo Z.H."/>
            <person name="Li M."/>
        </authorList>
    </citation>
    <scope>NUCLEOTIDE SEQUENCE [LARGE SCALE GENOMIC DNA]</scope>
    <source>
        <strain evidence="10">SpSt-289</strain>
    </source>
</reference>
<dbReference type="CDD" id="cd06261">
    <property type="entry name" value="TM_PBP2"/>
    <property type="match status" value="1"/>
</dbReference>
<evidence type="ECO:0000256" key="7">
    <source>
        <dbReference type="ARBA" id="ARBA00023136"/>
    </source>
</evidence>
<feature type="domain" description="ABC transmembrane type-1" evidence="9">
    <location>
        <begin position="97"/>
        <end position="299"/>
    </location>
</feature>
<keyword evidence="4 8" id="KW-0812">Transmembrane</keyword>
<comment type="subcellular location">
    <subcellularLocation>
        <location evidence="1 8">Cell membrane</location>
        <topology evidence="1 8">Multi-pass membrane protein</topology>
    </subcellularLocation>
</comment>
<evidence type="ECO:0000256" key="6">
    <source>
        <dbReference type="ARBA" id="ARBA00022989"/>
    </source>
</evidence>
<dbReference type="GO" id="GO:0022857">
    <property type="term" value="F:transmembrane transporter activity"/>
    <property type="evidence" value="ECO:0007669"/>
    <property type="project" value="InterPro"/>
</dbReference>
<keyword evidence="2 8" id="KW-0813">Transport</keyword>
<feature type="transmembrane region" description="Helical" evidence="8">
    <location>
        <begin position="132"/>
        <end position="156"/>
    </location>
</feature>
<dbReference type="FunFam" id="1.10.3720.10:FF:000006">
    <property type="entry name" value="Glutamate/aspartate ABC transporter, permease protein GltK"/>
    <property type="match status" value="1"/>
</dbReference>
<keyword evidence="6 8" id="KW-1133">Transmembrane helix</keyword>
<dbReference type="InterPro" id="IPR010065">
    <property type="entry name" value="AA_ABC_transptr_permease_3TM"/>
</dbReference>
<gene>
    <name evidence="10" type="ORF">ENQ20_01050</name>
</gene>
<name>A0A7C1JFF1_9CHLR</name>
<evidence type="ECO:0000259" key="9">
    <source>
        <dbReference type="PROSITE" id="PS50928"/>
    </source>
</evidence>
<evidence type="ECO:0000256" key="8">
    <source>
        <dbReference type="RuleBase" id="RU363032"/>
    </source>
</evidence>
<dbReference type="GO" id="GO:0043190">
    <property type="term" value="C:ATP-binding cassette (ABC) transporter complex"/>
    <property type="evidence" value="ECO:0007669"/>
    <property type="project" value="InterPro"/>
</dbReference>
<dbReference type="NCBIfam" id="TIGR01726">
    <property type="entry name" value="HEQRo_perm_3TM"/>
    <property type="match status" value="1"/>
</dbReference>
<proteinExistence type="inferred from homology"/>
<dbReference type="Pfam" id="PF00528">
    <property type="entry name" value="BPD_transp_1"/>
    <property type="match status" value="1"/>
</dbReference>
<dbReference type="InterPro" id="IPR035906">
    <property type="entry name" value="MetI-like_sf"/>
</dbReference>
<dbReference type="GO" id="GO:0006865">
    <property type="term" value="P:amino acid transport"/>
    <property type="evidence" value="ECO:0007669"/>
    <property type="project" value="UniProtKB-KW"/>
</dbReference>
<evidence type="ECO:0000256" key="4">
    <source>
        <dbReference type="ARBA" id="ARBA00022692"/>
    </source>
</evidence>
<feature type="transmembrane region" description="Helical" evidence="8">
    <location>
        <begin position="61"/>
        <end position="81"/>
    </location>
</feature>
<keyword evidence="7 8" id="KW-0472">Membrane</keyword>
<sequence>MQKCRSPLVYEKGDDAMTAQAGEDVASRSGYDLTRKQDQEAFAAHLLAQERRRRTLQRIRVFAVWIALFAILWFVFSFLNIDFGYTVSNAEFVLLGIGVTLGVSLVSIAIASIIALFGALGRLSTNAFFHGLSTFYVSIFRGTPLLVQIFIIYLGLPQIGQQIAARGYPWLGALFILTAIQSGVLALSLNYGAYMTEIFRAGIQSVSHGQWQAAAALGMSRWQTLRLIVLPQAIKIIIPAVGNQFIAMQKDSSLVSVMGVWEITYRANRFARRDSKYMEMFLLAAAIYWVLTIVSEWLLARLEDRMARSDRR</sequence>
<keyword evidence="5" id="KW-0029">Amino-acid transport</keyword>
<dbReference type="InterPro" id="IPR000515">
    <property type="entry name" value="MetI-like"/>
</dbReference>
<feature type="transmembrane region" description="Helical" evidence="8">
    <location>
        <begin position="280"/>
        <end position="300"/>
    </location>
</feature>
<keyword evidence="3" id="KW-1003">Cell membrane</keyword>
<dbReference type="SUPFAM" id="SSF161098">
    <property type="entry name" value="MetI-like"/>
    <property type="match status" value="1"/>
</dbReference>
<feature type="transmembrane region" description="Helical" evidence="8">
    <location>
        <begin position="93"/>
        <end position="120"/>
    </location>
</feature>
<evidence type="ECO:0000256" key="2">
    <source>
        <dbReference type="ARBA" id="ARBA00022448"/>
    </source>
</evidence>
<evidence type="ECO:0000256" key="3">
    <source>
        <dbReference type="ARBA" id="ARBA00022475"/>
    </source>
</evidence>
<accession>A0A7C1JFF1</accession>
<organism evidence="10">
    <name type="scientific">Caldilinea aerophila</name>
    <dbReference type="NCBI Taxonomy" id="133453"/>
    <lineage>
        <taxon>Bacteria</taxon>
        <taxon>Bacillati</taxon>
        <taxon>Chloroflexota</taxon>
        <taxon>Caldilineae</taxon>
        <taxon>Caldilineales</taxon>
        <taxon>Caldilineaceae</taxon>
        <taxon>Caldilinea</taxon>
    </lineage>
</organism>
<dbReference type="Gene3D" id="1.10.3720.10">
    <property type="entry name" value="MetI-like"/>
    <property type="match status" value="1"/>
</dbReference>
<comment type="similarity">
    <text evidence="8">Belongs to the binding-protein-dependent transport system permease family.</text>
</comment>
<dbReference type="PROSITE" id="PS50928">
    <property type="entry name" value="ABC_TM1"/>
    <property type="match status" value="1"/>
</dbReference>
<comment type="caution">
    <text evidence="10">The sequence shown here is derived from an EMBL/GenBank/DDBJ whole genome shotgun (WGS) entry which is preliminary data.</text>
</comment>
<evidence type="ECO:0000256" key="1">
    <source>
        <dbReference type="ARBA" id="ARBA00004651"/>
    </source>
</evidence>
<dbReference type="InterPro" id="IPR043429">
    <property type="entry name" value="ArtM/GltK/GlnP/TcyL/YhdX-like"/>
</dbReference>
<dbReference type="EMBL" id="DSMG01000011">
    <property type="protein sequence ID" value="HDX30061.1"/>
    <property type="molecule type" value="Genomic_DNA"/>
</dbReference>